<dbReference type="AlphaFoldDB" id="A0A0P9YNP1"/>
<sequence length="259" mass="27193">MMMVTTNETSMSGNAHTGSTSSQDHLHGLQDDDQRNAHGKTENVARQGGEHFEQYRDSAAEQIENLAQNAQSAAQQIDSNDTLGLSGYVTDMAQAMTRLADNLRSKNAEQLLQDAGRLARENPVLFISGSVALGLGLSRLLKASTSSNDTTSDTSFSDSSMPGSSTTGTSASDLSTSGSSNQSDLTDVDSSAPYDPISPSALAAEEMAATHPHDNDVVHSARPGTGIPDSPPMTEFNDDLDDEVTRDGSPRSGLSKGDV</sequence>
<proteinExistence type="predicted"/>
<feature type="region of interest" description="Disordered" evidence="1">
    <location>
        <begin position="1"/>
        <end position="42"/>
    </location>
</feature>
<feature type="region of interest" description="Disordered" evidence="1">
    <location>
        <begin position="145"/>
        <end position="259"/>
    </location>
</feature>
<feature type="compositionally biased region" description="Basic and acidic residues" evidence="1">
    <location>
        <begin position="24"/>
        <end position="42"/>
    </location>
</feature>
<feature type="compositionally biased region" description="Polar residues" evidence="1">
    <location>
        <begin position="1"/>
        <end position="22"/>
    </location>
</feature>
<dbReference type="EMBL" id="LJRF01000104">
    <property type="protein sequence ID" value="KPY47660.1"/>
    <property type="molecule type" value="Genomic_DNA"/>
</dbReference>
<protein>
    <submittedName>
        <fullName evidence="2">Uncharacterized protein</fullName>
    </submittedName>
</protein>
<dbReference type="Proteomes" id="UP000050554">
    <property type="component" value="Unassembled WGS sequence"/>
</dbReference>
<reference evidence="2 3" key="1">
    <citation type="submission" date="2015-09" db="EMBL/GenBank/DDBJ databases">
        <title>Genome announcement of multiple Pseudomonas syringae strains.</title>
        <authorList>
            <person name="Thakur S."/>
            <person name="Wang P.W."/>
            <person name="Gong Y."/>
            <person name="Weir B.S."/>
            <person name="Guttman D.S."/>
        </authorList>
    </citation>
    <scope>NUCLEOTIDE SEQUENCE [LARGE SCALE GENOMIC DNA]</scope>
    <source>
        <strain evidence="2 3">ICMP3882</strain>
    </source>
</reference>
<accession>A0A0P9YNP1</accession>
<evidence type="ECO:0000313" key="2">
    <source>
        <dbReference type="EMBL" id="KPY47660.1"/>
    </source>
</evidence>
<organism evidence="2 3">
    <name type="scientific">Pseudomonas syringae pv. ribicola</name>
    <dbReference type="NCBI Taxonomy" id="55398"/>
    <lineage>
        <taxon>Bacteria</taxon>
        <taxon>Pseudomonadati</taxon>
        <taxon>Pseudomonadota</taxon>
        <taxon>Gammaproteobacteria</taxon>
        <taxon>Pseudomonadales</taxon>
        <taxon>Pseudomonadaceae</taxon>
        <taxon>Pseudomonas</taxon>
    </lineage>
</organism>
<comment type="caution">
    <text evidence="2">The sequence shown here is derived from an EMBL/GenBank/DDBJ whole genome shotgun (WGS) entry which is preliminary data.</text>
</comment>
<name>A0A0P9YNP1_PSESI</name>
<evidence type="ECO:0000313" key="3">
    <source>
        <dbReference type="Proteomes" id="UP000050554"/>
    </source>
</evidence>
<gene>
    <name evidence="2" type="ORF">ALO47_04103</name>
</gene>
<dbReference type="PATRIC" id="fig|55398.3.peg.5115"/>
<feature type="compositionally biased region" description="Low complexity" evidence="1">
    <location>
        <begin position="145"/>
        <end position="180"/>
    </location>
</feature>
<evidence type="ECO:0000256" key="1">
    <source>
        <dbReference type="SAM" id="MobiDB-lite"/>
    </source>
</evidence>